<dbReference type="AlphaFoldDB" id="A0A533I7S1"/>
<feature type="chain" id="PRO_5021939333" evidence="1">
    <location>
        <begin position="22"/>
        <end position="717"/>
    </location>
</feature>
<evidence type="ECO:0000256" key="1">
    <source>
        <dbReference type="SAM" id="SignalP"/>
    </source>
</evidence>
<dbReference type="PANTHER" id="PTHR46928">
    <property type="entry name" value="MESENCHYME-SPECIFIC CELL SURFACE GLYCOPROTEIN"/>
    <property type="match status" value="1"/>
</dbReference>
<protein>
    <submittedName>
        <fullName evidence="3">Esterase-like activity of phytase family protein</fullName>
    </submittedName>
</protein>
<reference evidence="3 4" key="1">
    <citation type="journal article" date="2017" name="Nat. Commun.">
        <title>In situ click chemistry generation of cyclooxygenase-2 inhibitors.</title>
        <authorList>
            <person name="Bhardwaj A."/>
            <person name="Kaur J."/>
            <person name="Wuest M."/>
            <person name="Wuest F."/>
        </authorList>
    </citation>
    <scope>NUCLEOTIDE SEQUENCE [LARGE SCALE GENOMIC DNA]</scope>
    <source>
        <strain evidence="3">S2_012_000_R3_94</strain>
    </source>
</reference>
<dbReference type="InterPro" id="IPR027372">
    <property type="entry name" value="Phytase-like_dom"/>
</dbReference>
<evidence type="ECO:0000313" key="3">
    <source>
        <dbReference type="EMBL" id="TKW67629.1"/>
    </source>
</evidence>
<sequence>MLIRLTLTSTLALAASLPAIAAPSFDRIATFATVGNMAEGEDKQRPTSAEIMAVTEDGTRLIYSDSPLGVIGMIDITDPRDPQPLGKTDMEGEPTTTVVRGATAFVGVNTSESFTQPSGALRSVDLASGQVIASCDLGGQPDSVALSPSGDMIAIAIENERDEDMNDGALPQMPAGFVVRLPLTDGAVDCDAKQVIDLTGLAEVAPEDPEPEFLAFNPAGDIVVTLQENNHIAVIGADGEIASHFSAGSIDLDGIDTEDDGRIDTAGSLADLSREPDAVAWIDDEHFVTANEGDWQGGSRGFTIWTRDGSVVYDSGNLLDRELMRIGHYPEGRSGKKGGEPEAVIFARYDDQPLIFVASERGSVVFVFDVTDPAAPELVQALPSGIGPEGLVAIPGRNLFATANETDLGEDGAARAHVMIYERHDAAPAYPTITAADDVTGWGALSGLATDPTEPGRLYAVSDSAYGGAPAIYTIDTSAQPAVIVAKTLVTRDGQTAENLDLEAIATDGDGGFWLASEGNTEKGLAHAVMHVSPDGAITQEYGIPDELSAHETRFGIEGIAVSDGKLLLAVQREWGDDPDGQAKILQLDPENNQWTGVRYPLDKGDGWVGLSELALHGDHLYLIERDNLIGDAATLKSVTRVPLADLAFAPLDGDLPVVEKETVRDLIPDLRKWNGYVQDKVEGMAIADDGTVWMVTDNDGVDDASGETLFWSFRLD</sequence>
<dbReference type="SUPFAM" id="SSF50969">
    <property type="entry name" value="YVTN repeat-like/Quinoprotein amine dehydrogenase"/>
    <property type="match status" value="1"/>
</dbReference>
<keyword evidence="1" id="KW-0732">Signal</keyword>
<proteinExistence type="predicted"/>
<accession>A0A533I7S1</accession>
<dbReference type="PANTHER" id="PTHR46928:SF1">
    <property type="entry name" value="MESENCHYME-SPECIFIC CELL SURFACE GLYCOPROTEIN"/>
    <property type="match status" value="1"/>
</dbReference>
<feature type="domain" description="Phytase-like" evidence="2">
    <location>
        <begin position="440"/>
        <end position="700"/>
    </location>
</feature>
<evidence type="ECO:0000259" key="2">
    <source>
        <dbReference type="Pfam" id="PF13449"/>
    </source>
</evidence>
<dbReference type="InterPro" id="IPR011044">
    <property type="entry name" value="Quino_amine_DH_bsu"/>
</dbReference>
<dbReference type="EMBL" id="VAFL01000003">
    <property type="protein sequence ID" value="TKW67629.1"/>
    <property type="molecule type" value="Genomic_DNA"/>
</dbReference>
<gene>
    <name evidence="3" type="ORF">DI616_04750</name>
</gene>
<organism evidence="3 4">
    <name type="scientific">Paracoccus denitrificans</name>
    <dbReference type="NCBI Taxonomy" id="266"/>
    <lineage>
        <taxon>Bacteria</taxon>
        <taxon>Pseudomonadati</taxon>
        <taxon>Pseudomonadota</taxon>
        <taxon>Alphaproteobacteria</taxon>
        <taxon>Rhodobacterales</taxon>
        <taxon>Paracoccaceae</taxon>
        <taxon>Paracoccus</taxon>
    </lineage>
</organism>
<dbReference type="Gene3D" id="2.130.10.10">
    <property type="entry name" value="YVTN repeat-like/Quinoprotein amine dehydrogenase"/>
    <property type="match status" value="1"/>
</dbReference>
<dbReference type="Pfam" id="PF13449">
    <property type="entry name" value="Phytase-like"/>
    <property type="match status" value="1"/>
</dbReference>
<comment type="caution">
    <text evidence="3">The sequence shown here is derived from an EMBL/GenBank/DDBJ whole genome shotgun (WGS) entry which is preliminary data.</text>
</comment>
<dbReference type="SUPFAM" id="SSF63829">
    <property type="entry name" value="Calcium-dependent phosphotriesterase"/>
    <property type="match status" value="1"/>
</dbReference>
<dbReference type="Proteomes" id="UP000315344">
    <property type="component" value="Unassembled WGS sequence"/>
</dbReference>
<name>A0A533I7S1_PARDE</name>
<dbReference type="InterPro" id="IPR052956">
    <property type="entry name" value="Mesenchyme-surface_protein"/>
</dbReference>
<dbReference type="InterPro" id="IPR015943">
    <property type="entry name" value="WD40/YVTN_repeat-like_dom_sf"/>
</dbReference>
<evidence type="ECO:0000313" key="4">
    <source>
        <dbReference type="Proteomes" id="UP000315344"/>
    </source>
</evidence>
<feature type="signal peptide" evidence="1">
    <location>
        <begin position="1"/>
        <end position="21"/>
    </location>
</feature>